<keyword evidence="3" id="KW-1185">Reference proteome</keyword>
<evidence type="ECO:0000313" key="2">
    <source>
        <dbReference type="EMBL" id="KAH7112198.1"/>
    </source>
</evidence>
<evidence type="ECO:0000256" key="1">
    <source>
        <dbReference type="SAM" id="MobiDB-lite"/>
    </source>
</evidence>
<gene>
    <name evidence="2" type="ORF">B0J11DRAFT_511985</name>
</gene>
<sequence length="249" mass="27327">MANPSLAYQDRQRPSRTTPSITLDTTGASFAPRHRHGNGPMEWVAQPALPPDVNKERLKRINHDITLFFQSKQSSSSTTSPSLQGIGLYSHAERPNHEHLPRTAVDTVFVPLGGLRRNVLSKITTPGLHDSMRVAYDTLRVTLAGEEVASRDRISPYRRFRPLPGQEGPVACSADYDTDMGRADDFMIRGRGNAAVRAGQSNVDDSAAPALGSQQQSRPAEDVTMTGVTESVIPGNKYDATRDPRRRGR</sequence>
<comment type="caution">
    <text evidence="2">The sequence shown here is derived from an EMBL/GenBank/DDBJ whole genome shotgun (WGS) entry which is preliminary data.</text>
</comment>
<dbReference type="AlphaFoldDB" id="A0A9P9D3U3"/>
<feature type="region of interest" description="Disordered" evidence="1">
    <location>
        <begin position="1"/>
        <end position="47"/>
    </location>
</feature>
<accession>A0A9P9D3U3</accession>
<protein>
    <submittedName>
        <fullName evidence="2">Uncharacterized protein</fullName>
    </submittedName>
</protein>
<feature type="compositionally biased region" description="Polar residues" evidence="1">
    <location>
        <begin position="15"/>
        <end position="28"/>
    </location>
</feature>
<dbReference type="Proteomes" id="UP000700596">
    <property type="component" value="Unassembled WGS sequence"/>
</dbReference>
<dbReference type="EMBL" id="JAGMWT010000022">
    <property type="protein sequence ID" value="KAH7112198.1"/>
    <property type="molecule type" value="Genomic_DNA"/>
</dbReference>
<feature type="region of interest" description="Disordered" evidence="1">
    <location>
        <begin position="197"/>
        <end position="249"/>
    </location>
</feature>
<name>A0A9P9D3U3_9PLEO</name>
<evidence type="ECO:0000313" key="3">
    <source>
        <dbReference type="Proteomes" id="UP000700596"/>
    </source>
</evidence>
<proteinExistence type="predicted"/>
<reference evidence="2" key="1">
    <citation type="journal article" date="2021" name="Nat. Commun.">
        <title>Genetic determinants of endophytism in the Arabidopsis root mycobiome.</title>
        <authorList>
            <person name="Mesny F."/>
            <person name="Miyauchi S."/>
            <person name="Thiergart T."/>
            <person name="Pickel B."/>
            <person name="Atanasova L."/>
            <person name="Karlsson M."/>
            <person name="Huettel B."/>
            <person name="Barry K.W."/>
            <person name="Haridas S."/>
            <person name="Chen C."/>
            <person name="Bauer D."/>
            <person name="Andreopoulos W."/>
            <person name="Pangilinan J."/>
            <person name="LaButti K."/>
            <person name="Riley R."/>
            <person name="Lipzen A."/>
            <person name="Clum A."/>
            <person name="Drula E."/>
            <person name="Henrissat B."/>
            <person name="Kohler A."/>
            <person name="Grigoriev I.V."/>
            <person name="Martin F.M."/>
            <person name="Hacquard S."/>
        </authorList>
    </citation>
    <scope>NUCLEOTIDE SEQUENCE</scope>
    <source>
        <strain evidence="2">MPI-CAGE-CH-0243</strain>
    </source>
</reference>
<organism evidence="2 3">
    <name type="scientific">Dendryphion nanum</name>
    <dbReference type="NCBI Taxonomy" id="256645"/>
    <lineage>
        <taxon>Eukaryota</taxon>
        <taxon>Fungi</taxon>
        <taxon>Dikarya</taxon>
        <taxon>Ascomycota</taxon>
        <taxon>Pezizomycotina</taxon>
        <taxon>Dothideomycetes</taxon>
        <taxon>Pleosporomycetidae</taxon>
        <taxon>Pleosporales</taxon>
        <taxon>Torulaceae</taxon>
        <taxon>Dendryphion</taxon>
    </lineage>
</organism>